<evidence type="ECO:0008006" key="3">
    <source>
        <dbReference type="Google" id="ProtNLM"/>
    </source>
</evidence>
<evidence type="ECO:0000313" key="2">
    <source>
        <dbReference type="Proteomes" id="UP001430679"/>
    </source>
</evidence>
<name>A0ABS8MJ12_9FLAO</name>
<sequence>MKMYILVKQGVPDNLVPVITAHASLACFRKFEQNENMQTWINGIFKKVVCVVSETEFKNAQKEADNIVLTESALDNQEVCLAFVPREEYPKMFKFFRMWTPQDTLKNE</sequence>
<organism evidence="1 2">
    <name type="scientific">Flavobacterium piscisymbiosum</name>
    <dbReference type="NCBI Taxonomy" id="2893753"/>
    <lineage>
        <taxon>Bacteria</taxon>
        <taxon>Pseudomonadati</taxon>
        <taxon>Bacteroidota</taxon>
        <taxon>Flavobacteriia</taxon>
        <taxon>Flavobacteriales</taxon>
        <taxon>Flavobacteriaceae</taxon>
        <taxon>Flavobacterium</taxon>
    </lineage>
</organism>
<keyword evidence="2" id="KW-1185">Reference proteome</keyword>
<gene>
    <name evidence="1" type="ORF">LNP81_21000</name>
</gene>
<comment type="caution">
    <text evidence="1">The sequence shown here is derived from an EMBL/GenBank/DDBJ whole genome shotgun (WGS) entry which is preliminary data.</text>
</comment>
<protein>
    <recommendedName>
        <fullName evidence="3">Aminoacyl-tRNA hydrolase</fullName>
    </recommendedName>
</protein>
<evidence type="ECO:0000313" key="1">
    <source>
        <dbReference type="EMBL" id="MCC9065489.1"/>
    </source>
</evidence>
<accession>A0ABS8MJ12</accession>
<proteinExistence type="predicted"/>
<dbReference type="EMBL" id="JAJJMM010000001">
    <property type="protein sequence ID" value="MCC9065489.1"/>
    <property type="molecule type" value="Genomic_DNA"/>
</dbReference>
<dbReference type="RefSeq" id="WP_230039234.1">
    <property type="nucleotide sequence ID" value="NZ_JAJJMM010000001.1"/>
</dbReference>
<reference evidence="1" key="1">
    <citation type="submission" date="2021-11" db="EMBL/GenBank/DDBJ databases">
        <title>Description of novel Flavobacterium species.</title>
        <authorList>
            <person name="Saticioglu I.B."/>
            <person name="Ay H."/>
            <person name="Altun S."/>
            <person name="Duman M."/>
        </authorList>
    </citation>
    <scope>NUCLEOTIDE SEQUENCE</scope>
    <source>
        <strain evidence="1">F-30</strain>
    </source>
</reference>
<dbReference type="PROSITE" id="PS51257">
    <property type="entry name" value="PROKAR_LIPOPROTEIN"/>
    <property type="match status" value="1"/>
</dbReference>
<dbReference type="Proteomes" id="UP001430679">
    <property type="component" value="Unassembled WGS sequence"/>
</dbReference>